<evidence type="ECO:0000313" key="2">
    <source>
        <dbReference type="Proteomes" id="UP001610861"/>
    </source>
</evidence>
<comment type="caution">
    <text evidence="1">The sequence shown here is derived from an EMBL/GenBank/DDBJ whole genome shotgun (WGS) entry which is preliminary data.</text>
</comment>
<sequence length="114" mass="12366">MWYWLSLEGDVRCDHKLGRVQLIAKEDFVFVSGHPVVVDEEPRGRDIGGCPNVSVGIKPCTKTVNVQRGQSGFVTIGGKPVVRADLAGLTDGTPQGLVKYRVEHPGQTLVTEVP</sequence>
<proteinExistence type="predicted"/>
<evidence type="ECO:0000313" key="1">
    <source>
        <dbReference type="EMBL" id="MFH8251394.1"/>
    </source>
</evidence>
<name>A0ABW7Q944_9MICO</name>
<dbReference type="RefSeq" id="WP_397556840.1">
    <property type="nucleotide sequence ID" value="NZ_JBIQWL010000004.1"/>
</dbReference>
<protein>
    <submittedName>
        <fullName evidence="1">Uncharacterized protein</fullName>
    </submittedName>
</protein>
<dbReference type="EMBL" id="JBIQWL010000004">
    <property type="protein sequence ID" value="MFH8251394.1"/>
    <property type="molecule type" value="Genomic_DNA"/>
</dbReference>
<reference evidence="1 2" key="1">
    <citation type="submission" date="2024-09" db="EMBL/GenBank/DDBJ databases">
        <authorList>
            <person name="Pan X."/>
        </authorList>
    </citation>
    <scope>NUCLEOTIDE SEQUENCE [LARGE SCALE GENOMIC DNA]</scope>
    <source>
        <strain evidence="1 2">B2969</strain>
    </source>
</reference>
<dbReference type="Proteomes" id="UP001610861">
    <property type="component" value="Unassembled WGS sequence"/>
</dbReference>
<organism evidence="1 2">
    <name type="scientific">Microbacterium alkaliflavum</name>
    <dbReference type="NCBI Taxonomy" id="3248839"/>
    <lineage>
        <taxon>Bacteria</taxon>
        <taxon>Bacillati</taxon>
        <taxon>Actinomycetota</taxon>
        <taxon>Actinomycetes</taxon>
        <taxon>Micrococcales</taxon>
        <taxon>Microbacteriaceae</taxon>
        <taxon>Microbacterium</taxon>
    </lineage>
</organism>
<keyword evidence="2" id="KW-1185">Reference proteome</keyword>
<accession>A0ABW7Q944</accession>
<gene>
    <name evidence="1" type="ORF">ACH3VR_13560</name>
</gene>